<feature type="transmembrane region" description="Helical" evidence="7">
    <location>
        <begin position="98"/>
        <end position="116"/>
    </location>
</feature>
<dbReference type="GO" id="GO:0005886">
    <property type="term" value="C:plasma membrane"/>
    <property type="evidence" value="ECO:0007669"/>
    <property type="project" value="TreeGrafter"/>
</dbReference>
<dbReference type="Gene3D" id="1.10.8.640">
    <property type="entry name" value="Cytochrome C biogenesis protein"/>
    <property type="match status" value="1"/>
</dbReference>
<dbReference type="GO" id="GO:0017004">
    <property type="term" value="P:cytochrome complex assembly"/>
    <property type="evidence" value="ECO:0007669"/>
    <property type="project" value="UniProtKB-KW"/>
</dbReference>
<evidence type="ECO:0000256" key="1">
    <source>
        <dbReference type="ARBA" id="ARBA00010342"/>
    </source>
</evidence>
<keyword evidence="4 7" id="KW-0732">Signal</keyword>
<evidence type="ECO:0000259" key="8">
    <source>
        <dbReference type="Pfam" id="PF03918"/>
    </source>
</evidence>
<keyword evidence="5" id="KW-0201">Cytochrome c-type biogenesis</keyword>
<dbReference type="InterPro" id="IPR051263">
    <property type="entry name" value="C-type_cytochrome_biogenesis"/>
</dbReference>
<keyword evidence="7" id="KW-0472">Membrane</keyword>
<dbReference type="PANTHER" id="PTHR47870">
    <property type="entry name" value="CYTOCHROME C-TYPE BIOGENESIS PROTEIN CCMH"/>
    <property type="match status" value="1"/>
</dbReference>
<feature type="domain" description="CcmH/CycL/Ccl2/NrfF N-terminal" evidence="8">
    <location>
        <begin position="3"/>
        <end position="143"/>
    </location>
</feature>
<keyword evidence="7" id="KW-1133">Transmembrane helix</keyword>
<comment type="function">
    <text evidence="7">Possible subunit of a heme lyase.</text>
</comment>
<keyword evidence="7" id="KW-0812">Transmembrane</keyword>
<name>A0A5B8RY64_9BURK</name>
<dbReference type="PANTHER" id="PTHR47870:SF1">
    <property type="entry name" value="CYTOCHROME C-TYPE BIOGENESIS PROTEIN CCMH"/>
    <property type="match status" value="1"/>
</dbReference>
<evidence type="ECO:0000256" key="5">
    <source>
        <dbReference type="ARBA" id="ARBA00022748"/>
    </source>
</evidence>
<dbReference type="Pfam" id="PF03918">
    <property type="entry name" value="CcmH"/>
    <property type="match status" value="1"/>
</dbReference>
<dbReference type="FunFam" id="1.10.8.640:FF:000001">
    <property type="entry name" value="Cytochrome c-type biogenesis protein"/>
    <property type="match status" value="1"/>
</dbReference>
<keyword evidence="6 7" id="KW-0408">Iron</keyword>
<keyword evidence="2 7" id="KW-0349">Heme</keyword>
<gene>
    <name evidence="9" type="ORF">FOZ74_05480</name>
</gene>
<proteinExistence type="inferred from homology"/>
<dbReference type="CDD" id="cd16378">
    <property type="entry name" value="CcmH_N"/>
    <property type="match status" value="1"/>
</dbReference>
<dbReference type="OrthoDB" id="9804975at2"/>
<dbReference type="GO" id="GO:0046872">
    <property type="term" value="F:metal ion binding"/>
    <property type="evidence" value="ECO:0007669"/>
    <property type="project" value="UniProtKB-KW"/>
</dbReference>
<dbReference type="EMBL" id="CP042344">
    <property type="protein sequence ID" value="QEA14480.1"/>
    <property type="molecule type" value="Genomic_DNA"/>
</dbReference>
<evidence type="ECO:0000313" key="10">
    <source>
        <dbReference type="Proteomes" id="UP000321199"/>
    </source>
</evidence>
<evidence type="ECO:0000256" key="2">
    <source>
        <dbReference type="ARBA" id="ARBA00022617"/>
    </source>
</evidence>
<sequence>MLVVLAWLGASGWASEAPTLAADPALEAQMMDIAQELRCLVCQNETIAASHADLAVDLRQQIRSQLGQGRTPAQIREFMVQRYGEFVLYRPRLSAKTLLLWGGPFVLLLLGLFVLWRALRSRPGAPEPGALTPQEQQKAQQLLGLAKEKD</sequence>
<keyword evidence="3 7" id="KW-0479">Metal-binding</keyword>
<dbReference type="InterPro" id="IPR005616">
    <property type="entry name" value="CcmH/CycL/Ccl2/NrfF_N"/>
</dbReference>
<evidence type="ECO:0000256" key="6">
    <source>
        <dbReference type="ARBA" id="ARBA00023004"/>
    </source>
</evidence>
<protein>
    <recommendedName>
        <fullName evidence="7">Cytochrome c-type biogenesis protein</fullName>
    </recommendedName>
</protein>
<evidence type="ECO:0000313" key="9">
    <source>
        <dbReference type="EMBL" id="QEA14480.1"/>
    </source>
</evidence>
<keyword evidence="10" id="KW-1185">Reference proteome</keyword>
<reference evidence="9 10" key="1">
    <citation type="submission" date="2019-07" db="EMBL/GenBank/DDBJ databases">
        <title>Complete genome sequence of Comamonas sp. NLF 7-7 isolated from livestock.</title>
        <authorList>
            <person name="Kim D.H."/>
            <person name="Kim J.G."/>
        </authorList>
    </citation>
    <scope>NUCLEOTIDE SEQUENCE [LARGE SCALE GENOMIC DNA]</scope>
    <source>
        <strain evidence="9 10">NLF 7-7</strain>
    </source>
</reference>
<evidence type="ECO:0000256" key="7">
    <source>
        <dbReference type="RuleBase" id="RU364112"/>
    </source>
</evidence>
<evidence type="ECO:0000256" key="3">
    <source>
        <dbReference type="ARBA" id="ARBA00022723"/>
    </source>
</evidence>
<comment type="similarity">
    <text evidence="1 7">Belongs to the CcmH/CycL/Ccl2/NrfF family.</text>
</comment>
<dbReference type="AlphaFoldDB" id="A0A5B8RY64"/>
<dbReference type="Proteomes" id="UP000321199">
    <property type="component" value="Chromosome"/>
</dbReference>
<dbReference type="InterPro" id="IPR038297">
    <property type="entry name" value="CcmH/CycL/NrfF/Ccl2_sf"/>
</dbReference>
<evidence type="ECO:0000256" key="4">
    <source>
        <dbReference type="ARBA" id="ARBA00022729"/>
    </source>
</evidence>
<organism evidence="9 10">
    <name type="scientific">Comamonas flocculans</name>
    <dbReference type="NCBI Taxonomy" id="2597701"/>
    <lineage>
        <taxon>Bacteria</taxon>
        <taxon>Pseudomonadati</taxon>
        <taxon>Pseudomonadota</taxon>
        <taxon>Betaproteobacteria</taxon>
        <taxon>Burkholderiales</taxon>
        <taxon>Comamonadaceae</taxon>
        <taxon>Comamonas</taxon>
    </lineage>
</organism>
<dbReference type="KEGG" id="cof:FOZ74_05480"/>
<accession>A0A5B8RY64</accession>